<sequence>MLSARMHHPLAISYVDNGLFVCTRRVTFFSCLLRAILTKTFLCLFAALKKNSRSRGKMHGRSIYEAERALPVAQEMNISIVLERGCFCNSLYKRACCAV</sequence>
<accession>A0A0N1ITE1</accession>
<keyword evidence="1" id="KW-0472">Membrane</keyword>
<gene>
    <name evidence="2" type="ORF">WN51_01419</name>
</gene>
<evidence type="ECO:0000313" key="3">
    <source>
        <dbReference type="Proteomes" id="UP000053105"/>
    </source>
</evidence>
<organism evidence="2 3">
    <name type="scientific">Melipona quadrifasciata</name>
    <dbReference type="NCBI Taxonomy" id="166423"/>
    <lineage>
        <taxon>Eukaryota</taxon>
        <taxon>Metazoa</taxon>
        <taxon>Ecdysozoa</taxon>
        <taxon>Arthropoda</taxon>
        <taxon>Hexapoda</taxon>
        <taxon>Insecta</taxon>
        <taxon>Pterygota</taxon>
        <taxon>Neoptera</taxon>
        <taxon>Endopterygota</taxon>
        <taxon>Hymenoptera</taxon>
        <taxon>Apocrita</taxon>
        <taxon>Aculeata</taxon>
        <taxon>Apoidea</taxon>
        <taxon>Anthophila</taxon>
        <taxon>Apidae</taxon>
        <taxon>Melipona</taxon>
    </lineage>
</organism>
<evidence type="ECO:0000256" key="1">
    <source>
        <dbReference type="SAM" id="Phobius"/>
    </source>
</evidence>
<protein>
    <submittedName>
        <fullName evidence="2">Uncharacterized protein</fullName>
    </submittedName>
</protein>
<evidence type="ECO:0000313" key="2">
    <source>
        <dbReference type="EMBL" id="KOX72321.1"/>
    </source>
</evidence>
<dbReference type="Proteomes" id="UP000053105">
    <property type="component" value="Unassembled WGS sequence"/>
</dbReference>
<keyword evidence="1" id="KW-0812">Transmembrane</keyword>
<keyword evidence="3" id="KW-1185">Reference proteome</keyword>
<proteinExistence type="predicted"/>
<name>A0A0N1ITE1_9HYME</name>
<feature type="transmembrane region" description="Helical" evidence="1">
    <location>
        <begin position="26"/>
        <end position="48"/>
    </location>
</feature>
<dbReference type="AlphaFoldDB" id="A0A0N1ITE1"/>
<dbReference type="EMBL" id="KQ435821">
    <property type="protein sequence ID" value="KOX72321.1"/>
    <property type="molecule type" value="Genomic_DNA"/>
</dbReference>
<keyword evidence="1" id="KW-1133">Transmembrane helix</keyword>
<reference evidence="2 3" key="1">
    <citation type="submission" date="2015-07" db="EMBL/GenBank/DDBJ databases">
        <title>The genome of Melipona quadrifasciata.</title>
        <authorList>
            <person name="Pan H."/>
            <person name="Kapheim K."/>
        </authorList>
    </citation>
    <scope>NUCLEOTIDE SEQUENCE [LARGE SCALE GENOMIC DNA]</scope>
    <source>
        <strain evidence="2">0111107301</strain>
        <tissue evidence="2">Whole body</tissue>
    </source>
</reference>